<dbReference type="InterPro" id="IPR036061">
    <property type="entry name" value="CheW-like_dom_sf"/>
</dbReference>
<reference evidence="5 6" key="1">
    <citation type="submission" date="2020-05" db="EMBL/GenBank/DDBJ databases">
        <title>Horizontal transmission and recombination maintain forever young bacterial symbiont genomes.</title>
        <authorList>
            <person name="Russell S.L."/>
            <person name="Pepper-Tunick E."/>
            <person name="Svedberg J."/>
            <person name="Byrne A."/>
            <person name="Ruelas Castillo J."/>
            <person name="Vollmers C."/>
            <person name="Beinart R.A."/>
            <person name="Corbett-Detig R."/>
        </authorList>
    </citation>
    <scope>NUCLEOTIDE SEQUENCE [LARGE SCALE GENOMIC DNA]</scope>
    <source>
        <strain evidence="5">Santa_Monica_outfall</strain>
    </source>
</reference>
<evidence type="ECO:0000313" key="6">
    <source>
        <dbReference type="Proteomes" id="UP000509658"/>
    </source>
</evidence>
<protein>
    <recommendedName>
        <fullName evidence="2">Chemotaxis protein CheW</fullName>
    </recommendedName>
</protein>
<dbReference type="InterPro" id="IPR039315">
    <property type="entry name" value="CheW"/>
</dbReference>
<name>A0A6N0HXP8_9GAMM</name>
<dbReference type="Gene3D" id="2.40.50.180">
    <property type="entry name" value="CheA-289, Domain 4"/>
    <property type="match status" value="1"/>
</dbReference>
<dbReference type="GO" id="GO:0006935">
    <property type="term" value="P:chemotaxis"/>
    <property type="evidence" value="ECO:0007669"/>
    <property type="project" value="InterPro"/>
</dbReference>
<dbReference type="SMART" id="SM00260">
    <property type="entry name" value="CheW"/>
    <property type="match status" value="1"/>
</dbReference>
<dbReference type="KEGG" id="rev:HUE57_12205"/>
<gene>
    <name evidence="5" type="ORF">HUE57_12205</name>
</gene>
<dbReference type="CDD" id="cd00732">
    <property type="entry name" value="CheW"/>
    <property type="match status" value="1"/>
</dbReference>
<dbReference type="GO" id="GO:0007165">
    <property type="term" value="P:signal transduction"/>
    <property type="evidence" value="ECO:0007669"/>
    <property type="project" value="InterPro"/>
</dbReference>
<organism evidence="5 6">
    <name type="scientific">Candidatus Reidiella endopervernicosa</name>
    <dbReference type="NCBI Taxonomy" id="2738883"/>
    <lineage>
        <taxon>Bacteria</taxon>
        <taxon>Pseudomonadati</taxon>
        <taxon>Pseudomonadota</taxon>
        <taxon>Gammaproteobacteria</taxon>
        <taxon>Candidatus Reidiella</taxon>
    </lineage>
</organism>
<sequence>MASNNKELTAGAGRQELAQQISGELAHGSTGDQYLTFVLGEESYGVDILRVQEIKGWTPVTRIPNSPDYLRGVLNLRGTIVPIIDLRMRFNMDNVEYTPVTVVIVVSVRSETRERIIGMVVDAVSDVLSVSAEDIRETPDFGGAVSTEYIRGLASVADQMVMLLDIDKMLTEGELKSLAAVSDVVAE</sequence>
<dbReference type="SUPFAM" id="SSF50341">
    <property type="entry name" value="CheW-like"/>
    <property type="match status" value="1"/>
</dbReference>
<dbReference type="Pfam" id="PF01584">
    <property type="entry name" value="CheW"/>
    <property type="match status" value="1"/>
</dbReference>
<proteinExistence type="predicted"/>
<evidence type="ECO:0000259" key="4">
    <source>
        <dbReference type="PROSITE" id="PS50851"/>
    </source>
</evidence>
<keyword evidence="6" id="KW-1185">Reference proteome</keyword>
<dbReference type="EMBL" id="CP054491">
    <property type="protein sequence ID" value="QKQ26956.1"/>
    <property type="molecule type" value="Genomic_DNA"/>
</dbReference>
<dbReference type="InterPro" id="IPR002545">
    <property type="entry name" value="CheW-lke_dom"/>
</dbReference>
<dbReference type="PANTHER" id="PTHR22617">
    <property type="entry name" value="CHEMOTAXIS SENSOR HISTIDINE KINASE-RELATED"/>
    <property type="match status" value="1"/>
</dbReference>
<dbReference type="Gene3D" id="2.30.30.40">
    <property type="entry name" value="SH3 Domains"/>
    <property type="match status" value="1"/>
</dbReference>
<comment type="subcellular location">
    <subcellularLocation>
        <location evidence="1">Cytoplasm</location>
    </subcellularLocation>
</comment>
<dbReference type="GO" id="GO:0005829">
    <property type="term" value="C:cytosol"/>
    <property type="evidence" value="ECO:0007669"/>
    <property type="project" value="TreeGrafter"/>
</dbReference>
<evidence type="ECO:0000256" key="2">
    <source>
        <dbReference type="ARBA" id="ARBA00021483"/>
    </source>
</evidence>
<evidence type="ECO:0000256" key="1">
    <source>
        <dbReference type="ARBA" id="ARBA00004496"/>
    </source>
</evidence>
<dbReference type="RefSeq" id="WP_078484906.1">
    <property type="nucleotide sequence ID" value="NZ_CP054491.1"/>
</dbReference>
<feature type="domain" description="CheW-like" evidence="4">
    <location>
        <begin position="31"/>
        <end position="175"/>
    </location>
</feature>
<dbReference type="PANTHER" id="PTHR22617:SF45">
    <property type="entry name" value="CHEMOTAXIS PROTEIN CHEW"/>
    <property type="match status" value="1"/>
</dbReference>
<dbReference type="Proteomes" id="UP000509658">
    <property type="component" value="Chromosome"/>
</dbReference>
<accession>A0A6N0HXP8</accession>
<evidence type="ECO:0000256" key="3">
    <source>
        <dbReference type="ARBA" id="ARBA00022490"/>
    </source>
</evidence>
<evidence type="ECO:0000313" key="5">
    <source>
        <dbReference type="EMBL" id="QKQ26956.1"/>
    </source>
</evidence>
<keyword evidence="3" id="KW-0963">Cytoplasm</keyword>
<dbReference type="PROSITE" id="PS50851">
    <property type="entry name" value="CHEW"/>
    <property type="match status" value="1"/>
</dbReference>
<dbReference type="AlphaFoldDB" id="A0A6N0HXP8"/>